<sequence>MAECDSHPFRHLRDKIELPLVITMDDRGMPDSQIIVHDLEVIHENETLQNNNSYGSSIFASEQFADGNGTLLDSSSSDWFTGIGVDMDRASDLLYGFSIYPEPTKSGIIEHAFFAMEELSKIGIAGQPFWQRQGNTRCEILNDIEYLRQFGQVETTLREIVKLMEVGEPQYLPSFGTYHTEDPLSIVTPTVGPQTEGSRDIAYIKMAPICIVELLMNVVSFFFHPFHCSCIPVTV</sequence>
<name>A0AA86VYU6_9FABA</name>
<evidence type="ECO:0000313" key="1">
    <source>
        <dbReference type="EMBL" id="CAJ1956764.1"/>
    </source>
</evidence>
<organism evidence="1 2">
    <name type="scientific">Sphenostylis stenocarpa</name>
    <dbReference type="NCBI Taxonomy" id="92480"/>
    <lineage>
        <taxon>Eukaryota</taxon>
        <taxon>Viridiplantae</taxon>
        <taxon>Streptophyta</taxon>
        <taxon>Embryophyta</taxon>
        <taxon>Tracheophyta</taxon>
        <taxon>Spermatophyta</taxon>
        <taxon>Magnoliopsida</taxon>
        <taxon>eudicotyledons</taxon>
        <taxon>Gunneridae</taxon>
        <taxon>Pentapetalae</taxon>
        <taxon>rosids</taxon>
        <taxon>fabids</taxon>
        <taxon>Fabales</taxon>
        <taxon>Fabaceae</taxon>
        <taxon>Papilionoideae</taxon>
        <taxon>50 kb inversion clade</taxon>
        <taxon>NPAAA clade</taxon>
        <taxon>indigoferoid/millettioid clade</taxon>
        <taxon>Phaseoleae</taxon>
        <taxon>Sphenostylis</taxon>
    </lineage>
</organism>
<evidence type="ECO:0000313" key="2">
    <source>
        <dbReference type="Proteomes" id="UP001189624"/>
    </source>
</evidence>
<dbReference type="EMBL" id="OY731402">
    <property type="protein sequence ID" value="CAJ1956764.1"/>
    <property type="molecule type" value="Genomic_DNA"/>
</dbReference>
<dbReference type="PANTHER" id="PTHR45654:SF48">
    <property type="entry name" value="START DOMAIN-CONTAINING PROTEIN"/>
    <property type="match status" value="1"/>
</dbReference>
<keyword evidence="2" id="KW-1185">Reference proteome</keyword>
<dbReference type="InterPro" id="IPR042160">
    <property type="entry name" value="HD-Zip_IV"/>
</dbReference>
<dbReference type="Gramene" id="rna-AYBTSS11_LOCUS16839">
    <property type="protein sequence ID" value="CAJ1956764.1"/>
    <property type="gene ID" value="gene-AYBTSS11_LOCUS16839"/>
</dbReference>
<dbReference type="AlphaFoldDB" id="A0AA86VYU6"/>
<proteinExistence type="predicted"/>
<reference evidence="1" key="1">
    <citation type="submission" date="2023-10" db="EMBL/GenBank/DDBJ databases">
        <authorList>
            <person name="Domelevo Entfellner J.-B."/>
        </authorList>
    </citation>
    <scope>NUCLEOTIDE SEQUENCE</scope>
</reference>
<dbReference type="PANTHER" id="PTHR45654">
    <property type="entry name" value="HOMEOBOX-LEUCINE ZIPPER PROTEIN MERISTEM L1"/>
    <property type="match status" value="1"/>
</dbReference>
<protein>
    <submittedName>
        <fullName evidence="1">Uncharacterized protein</fullName>
    </submittedName>
</protein>
<dbReference type="Proteomes" id="UP001189624">
    <property type="component" value="Chromosome 5"/>
</dbReference>
<accession>A0AA86VYU6</accession>
<gene>
    <name evidence="1" type="ORF">AYBTSS11_LOCUS16839</name>
</gene>